<dbReference type="InterPro" id="IPR011010">
    <property type="entry name" value="DNA_brk_join_enz"/>
</dbReference>
<dbReference type="CDD" id="cd01189">
    <property type="entry name" value="INT_ICEBs1_C_like"/>
    <property type="match status" value="1"/>
</dbReference>
<evidence type="ECO:0000256" key="4">
    <source>
        <dbReference type="PROSITE-ProRule" id="PRU01248"/>
    </source>
</evidence>
<dbReference type="Proteomes" id="UP000029986">
    <property type="component" value="Chromosome"/>
</dbReference>
<dbReference type="PATRIC" id="fig|1453496.5.peg.2753"/>
<feature type="domain" description="Tyr recombinase" evidence="5">
    <location>
        <begin position="196"/>
        <end position="406"/>
    </location>
</feature>
<dbReference type="Pfam" id="PF00589">
    <property type="entry name" value="Phage_integrase"/>
    <property type="match status" value="1"/>
</dbReference>
<evidence type="ECO:0000256" key="3">
    <source>
        <dbReference type="ARBA" id="ARBA00023172"/>
    </source>
</evidence>
<keyword evidence="2 4" id="KW-0238">DNA-binding</keyword>
<dbReference type="Gene3D" id="1.10.150.130">
    <property type="match status" value="1"/>
</dbReference>
<dbReference type="eggNOG" id="COG0582">
    <property type="taxonomic scope" value="Bacteria"/>
</dbReference>
<dbReference type="InterPro" id="IPR044068">
    <property type="entry name" value="CB"/>
</dbReference>
<accession>A0A097R3J6</accession>
<protein>
    <submittedName>
        <fullName evidence="7">Integrase</fullName>
    </submittedName>
</protein>
<dbReference type="KEGG" id="hav:AT03_13500"/>
<dbReference type="InterPro" id="IPR050090">
    <property type="entry name" value="Tyrosine_recombinase_XerCD"/>
</dbReference>
<dbReference type="PROSITE" id="PS51898">
    <property type="entry name" value="TYR_RECOMBINASE"/>
    <property type="match status" value="1"/>
</dbReference>
<dbReference type="GO" id="GO:0003677">
    <property type="term" value="F:DNA binding"/>
    <property type="evidence" value="ECO:0007669"/>
    <property type="project" value="UniProtKB-UniRule"/>
</dbReference>
<evidence type="ECO:0000256" key="2">
    <source>
        <dbReference type="ARBA" id="ARBA00023125"/>
    </source>
</evidence>
<feature type="domain" description="Core-binding (CB)" evidence="6">
    <location>
        <begin position="80"/>
        <end position="175"/>
    </location>
</feature>
<gene>
    <name evidence="7" type="ORF">AT03_13500</name>
</gene>
<dbReference type="InterPro" id="IPR010998">
    <property type="entry name" value="Integrase_recombinase_N"/>
</dbReference>
<dbReference type="Pfam" id="PF12167">
    <property type="entry name" value="Arm-DNA-bind_2"/>
    <property type="match status" value="1"/>
</dbReference>
<dbReference type="InterPro" id="IPR002104">
    <property type="entry name" value="Integrase_catalytic"/>
</dbReference>
<dbReference type="AlphaFoldDB" id="A0A097R3J6"/>
<dbReference type="InterPro" id="IPR022000">
    <property type="entry name" value="Min27-like_integrase_DNA_bind"/>
</dbReference>
<keyword evidence="1" id="KW-0229">DNA integration</keyword>
<dbReference type="SUPFAM" id="SSF56349">
    <property type="entry name" value="DNA breaking-rejoining enzymes"/>
    <property type="match status" value="1"/>
</dbReference>
<dbReference type="PANTHER" id="PTHR30349">
    <property type="entry name" value="PHAGE INTEGRASE-RELATED"/>
    <property type="match status" value="1"/>
</dbReference>
<keyword evidence="8" id="KW-1185">Reference proteome</keyword>
<reference evidence="7 8" key="1">
    <citation type="journal article" date="2014" name="Gut Pathog.">
        <title>Gene clusters of Hafnia alvei strain FB1 important in survival and pathogenesis: a draft genome perspective.</title>
        <authorList>
            <person name="Tan J.Y."/>
            <person name="Yin W.F."/>
            <person name="Chan K.G."/>
        </authorList>
    </citation>
    <scope>NUCLEOTIDE SEQUENCE [LARGE SCALE GENOMIC DNA]</scope>
    <source>
        <strain evidence="7 8">FB1</strain>
    </source>
</reference>
<dbReference type="InterPro" id="IPR013762">
    <property type="entry name" value="Integrase-like_cat_sf"/>
</dbReference>
<name>A0A097R3J6_HAFAL</name>
<dbReference type="GO" id="GO:0015074">
    <property type="term" value="P:DNA integration"/>
    <property type="evidence" value="ECO:0007669"/>
    <property type="project" value="UniProtKB-KW"/>
</dbReference>
<proteinExistence type="predicted"/>
<evidence type="ECO:0000313" key="7">
    <source>
        <dbReference type="EMBL" id="AIU73307.1"/>
    </source>
</evidence>
<evidence type="ECO:0000259" key="5">
    <source>
        <dbReference type="PROSITE" id="PS51898"/>
    </source>
</evidence>
<dbReference type="GO" id="GO:0006310">
    <property type="term" value="P:DNA recombination"/>
    <property type="evidence" value="ECO:0007669"/>
    <property type="project" value="UniProtKB-KW"/>
</dbReference>
<evidence type="ECO:0000256" key="1">
    <source>
        <dbReference type="ARBA" id="ARBA00022908"/>
    </source>
</evidence>
<dbReference type="PANTHER" id="PTHR30349:SF36">
    <property type="entry name" value="PROPHAGE INTEGRASE INTR-RELATED"/>
    <property type="match status" value="1"/>
</dbReference>
<sequence length="427" mass="48097">MAKYPTGVENHGGNLRLWFIYKGERVRESLGVPDTPKNRKIAGELRTSICFAIKMGTFDYAEQFPSSPNLTRFVTTKREITIGDLADKWLSIKETEIAGSTLDRYRSKIKNSLPFIGSNRLVSSITQEDILNLRKELLTGFQTPGYMHKVIRKGRSVPTVNSYISGLTSLFRFALANNYIASDPTANITPLRKGKPEPDPLTREEFVRMIDAFRERQIRNIWSLAVYTGMRHGEICALAWEDIDLKAGTLSVRRNLAKVGEFTLPKTAAGERTINLIRPAIEILRDQSELTRLSKQHDIPVTQREYGRKTTHKCTFVFIPSVSATNGRSGDHYSVGSISQSWDTALKRAGLKHRKAYQSRHTYACWSLSAGANPNFIASQMGHTNAQMVYQVYGAWMEETNSEQVAMLNQKLSDFAPPMPHSKVSNS</sequence>
<keyword evidence="3" id="KW-0233">DNA recombination</keyword>
<dbReference type="EMBL" id="CP009706">
    <property type="protein sequence ID" value="AIU73307.1"/>
    <property type="molecule type" value="Genomic_DNA"/>
</dbReference>
<organism evidence="7 8">
    <name type="scientific">Hafnia alvei FB1</name>
    <dbReference type="NCBI Taxonomy" id="1453496"/>
    <lineage>
        <taxon>Bacteria</taxon>
        <taxon>Pseudomonadati</taxon>
        <taxon>Pseudomonadota</taxon>
        <taxon>Gammaproteobacteria</taxon>
        <taxon>Enterobacterales</taxon>
        <taxon>Hafniaceae</taxon>
        <taxon>Hafnia</taxon>
    </lineage>
</organism>
<evidence type="ECO:0000259" key="6">
    <source>
        <dbReference type="PROSITE" id="PS51900"/>
    </source>
</evidence>
<dbReference type="HOGENOM" id="CLU_027562_8_1_6"/>
<dbReference type="OrthoDB" id="5391994at2"/>
<dbReference type="RefSeq" id="WP_025796723.1">
    <property type="nucleotide sequence ID" value="NZ_CP009706.1"/>
</dbReference>
<evidence type="ECO:0000313" key="8">
    <source>
        <dbReference type="Proteomes" id="UP000029986"/>
    </source>
</evidence>
<dbReference type="Gene3D" id="1.10.443.10">
    <property type="entry name" value="Intergrase catalytic core"/>
    <property type="match status" value="1"/>
</dbReference>
<dbReference type="PROSITE" id="PS51900">
    <property type="entry name" value="CB"/>
    <property type="match status" value="1"/>
</dbReference>